<gene>
    <name evidence="3" type="ORF">AFA91_08620</name>
</gene>
<keyword evidence="2" id="KW-1003">Cell membrane</keyword>
<reference evidence="3 4" key="1">
    <citation type="submission" date="2015-07" db="EMBL/GenBank/DDBJ databases">
        <title>Complete genome sequence of Mycobacterium goodii X7B, a facultative thermophilic biodesulfurizing bacterium.</title>
        <authorList>
            <person name="Yu B."/>
            <person name="Li F."/>
            <person name="Xu P."/>
        </authorList>
    </citation>
    <scope>NUCLEOTIDE SEQUENCE [LARGE SCALE GENOMIC DNA]</scope>
    <source>
        <strain evidence="3 4">X7B</strain>
    </source>
</reference>
<evidence type="ECO:0000256" key="2">
    <source>
        <dbReference type="ARBA" id="ARBA00022475"/>
    </source>
</evidence>
<keyword evidence="1" id="KW-0813">Transport</keyword>
<dbReference type="KEGG" id="mgo:AFA91_08620"/>
<evidence type="ECO:0008006" key="5">
    <source>
        <dbReference type="Google" id="ProtNLM"/>
    </source>
</evidence>
<dbReference type="Proteomes" id="UP000062255">
    <property type="component" value="Chromosome"/>
</dbReference>
<dbReference type="PATRIC" id="fig|134601.6.peg.1784"/>
<evidence type="ECO:0000256" key="1">
    <source>
        <dbReference type="ARBA" id="ARBA00022448"/>
    </source>
</evidence>
<dbReference type="AlphaFoldDB" id="A0A0K0X3J9"/>
<protein>
    <recommendedName>
        <fullName evidence="5">Antibiotic biosynthesis monooxygenase</fullName>
    </recommendedName>
</protein>
<evidence type="ECO:0000313" key="3">
    <source>
        <dbReference type="EMBL" id="AKS31927.1"/>
    </source>
</evidence>
<organism evidence="3 4">
    <name type="scientific">Mycolicibacterium goodii</name>
    <name type="common">Mycobacterium goodii</name>
    <dbReference type="NCBI Taxonomy" id="134601"/>
    <lineage>
        <taxon>Bacteria</taxon>
        <taxon>Bacillati</taxon>
        <taxon>Actinomycetota</taxon>
        <taxon>Actinomycetes</taxon>
        <taxon>Mycobacteriales</taxon>
        <taxon>Mycobacteriaceae</taxon>
        <taxon>Mycolicibacterium</taxon>
    </lineage>
</organism>
<dbReference type="EMBL" id="CP012150">
    <property type="protein sequence ID" value="AKS31927.1"/>
    <property type="molecule type" value="Genomic_DNA"/>
</dbReference>
<keyword evidence="2" id="KW-0472">Membrane</keyword>
<dbReference type="InterPro" id="IPR010290">
    <property type="entry name" value="TM_effector"/>
</dbReference>
<evidence type="ECO:0000313" key="4">
    <source>
        <dbReference type="Proteomes" id="UP000062255"/>
    </source>
</evidence>
<proteinExistence type="predicted"/>
<name>A0A0K0X3J9_MYCGD</name>
<accession>A0A0K0X3J9</accession>
<sequence>MDGPVVILVSYCVEPAQETGFFDAMVALGRSRQRTGASQWQLFRSGEKAGTFVEAFVVRSWDEHPRQHHTRLTGHDLLVEQNVRRFTTSEPTSQHLVAVKRN</sequence>
<dbReference type="STRING" id="134601.AFA91_08620"/>
<dbReference type="Pfam" id="PF05977">
    <property type="entry name" value="MFS_3"/>
    <property type="match status" value="1"/>
</dbReference>